<feature type="transmembrane region" description="Helical" evidence="7">
    <location>
        <begin position="194"/>
        <end position="212"/>
    </location>
</feature>
<feature type="transmembrane region" description="Helical" evidence="7">
    <location>
        <begin position="109"/>
        <end position="132"/>
    </location>
</feature>
<feature type="binding site" evidence="6">
    <location>
        <position position="191"/>
    </location>
    <ligand>
        <name>Zn(2+)</name>
        <dbReference type="ChEBI" id="CHEBI:29105"/>
    </ligand>
</feature>
<evidence type="ECO:0000256" key="2">
    <source>
        <dbReference type="ARBA" id="ARBA00008488"/>
    </source>
</evidence>
<dbReference type="GO" id="GO:0046872">
    <property type="term" value="F:metal ion binding"/>
    <property type="evidence" value="ECO:0007669"/>
    <property type="project" value="UniProtKB-KW"/>
</dbReference>
<dbReference type="GO" id="GO:0016020">
    <property type="term" value="C:membrane"/>
    <property type="evidence" value="ECO:0007669"/>
    <property type="project" value="InterPro"/>
</dbReference>
<gene>
    <name evidence="8" type="ORF">ATY39_07980</name>
</gene>
<feature type="transmembrane region" description="Helical" evidence="7">
    <location>
        <begin position="20"/>
        <end position="38"/>
    </location>
</feature>
<name>A0A143HCI6_9BACL</name>
<dbReference type="PANTHER" id="PTHR20855">
    <property type="entry name" value="ADIPOR/PROGESTIN RECEPTOR-RELATED"/>
    <property type="match status" value="1"/>
</dbReference>
<feature type="transmembrane region" description="Helical" evidence="7">
    <location>
        <begin position="139"/>
        <end position="158"/>
    </location>
</feature>
<reference evidence="9" key="2">
    <citation type="submission" date="2016-03" db="EMBL/GenBank/DDBJ databases">
        <authorList>
            <person name="Ploux O."/>
        </authorList>
    </citation>
    <scope>NUCLEOTIDE SEQUENCE [LARGE SCALE GENOMIC DNA]</scope>
    <source>
        <strain evidence="9">PP9</strain>
    </source>
</reference>
<evidence type="ECO:0000256" key="4">
    <source>
        <dbReference type="ARBA" id="ARBA00022989"/>
    </source>
</evidence>
<feature type="binding site" evidence="6">
    <location>
        <position position="195"/>
    </location>
    <ligand>
        <name>Zn(2+)</name>
        <dbReference type="ChEBI" id="CHEBI:29105"/>
    </ligand>
</feature>
<evidence type="ECO:0000256" key="1">
    <source>
        <dbReference type="ARBA" id="ARBA00004127"/>
    </source>
</evidence>
<evidence type="ECO:0000256" key="3">
    <source>
        <dbReference type="ARBA" id="ARBA00022692"/>
    </source>
</evidence>
<keyword evidence="3 7" id="KW-0812">Transmembrane</keyword>
<sequence length="213" mass="24329">MSESINMAEHDNHNEEFWNVITHGVGFLLSIPALFLLMHKANLVSSSIYMASFIVFGLTMMILYLSSTLFHGFKKYKHIFSKLDHFSIYLFIAGTYTPIALIGVGGKLGITICLIEWILTCIGIVCKCFFIYRYKKLSLLFYISMGWLVVIAINPLVAHITWTGFLILLTGGIFYTVGAYFYQNNKIPYNHAIWHLFVLAGSASMYWCIIDYL</sequence>
<dbReference type="KEGG" id="rst:ATY39_07980"/>
<dbReference type="EMBL" id="CP014806">
    <property type="protein sequence ID" value="AMW99412.1"/>
    <property type="molecule type" value="Genomic_DNA"/>
</dbReference>
<dbReference type="GO" id="GO:0012505">
    <property type="term" value="C:endomembrane system"/>
    <property type="evidence" value="ECO:0007669"/>
    <property type="project" value="UniProtKB-SubCell"/>
</dbReference>
<comment type="subcellular location">
    <subcellularLocation>
        <location evidence="1">Endomembrane system</location>
        <topology evidence="1">Multi-pass membrane protein</topology>
    </subcellularLocation>
</comment>
<proteinExistence type="inferred from homology"/>
<feature type="transmembrane region" description="Helical" evidence="7">
    <location>
        <begin position="164"/>
        <end position="182"/>
    </location>
</feature>
<organism evidence="8 9">
    <name type="scientific">Rummeliibacillus stabekisii</name>
    <dbReference type="NCBI Taxonomy" id="241244"/>
    <lineage>
        <taxon>Bacteria</taxon>
        <taxon>Bacillati</taxon>
        <taxon>Bacillota</taxon>
        <taxon>Bacilli</taxon>
        <taxon>Bacillales</taxon>
        <taxon>Caryophanaceae</taxon>
        <taxon>Rummeliibacillus</taxon>
    </lineage>
</organism>
<evidence type="ECO:0000313" key="9">
    <source>
        <dbReference type="Proteomes" id="UP000076021"/>
    </source>
</evidence>
<dbReference type="InterPro" id="IPR005744">
    <property type="entry name" value="Hy-lIII"/>
</dbReference>
<feature type="binding site" evidence="6">
    <location>
        <position position="71"/>
    </location>
    <ligand>
        <name>Zn(2+)</name>
        <dbReference type="ChEBI" id="CHEBI:29105"/>
    </ligand>
</feature>
<evidence type="ECO:0000313" key="8">
    <source>
        <dbReference type="EMBL" id="AMW99412.1"/>
    </source>
</evidence>
<keyword evidence="4 7" id="KW-1133">Transmembrane helix</keyword>
<feature type="transmembrane region" description="Helical" evidence="7">
    <location>
        <begin position="86"/>
        <end position="103"/>
    </location>
</feature>
<evidence type="ECO:0000256" key="6">
    <source>
        <dbReference type="PIRSR" id="PIRSR604254-1"/>
    </source>
</evidence>
<evidence type="ECO:0000256" key="5">
    <source>
        <dbReference type="ARBA" id="ARBA00023136"/>
    </source>
</evidence>
<keyword evidence="9" id="KW-1185">Reference proteome</keyword>
<feature type="transmembrane region" description="Helical" evidence="7">
    <location>
        <begin position="44"/>
        <end position="65"/>
    </location>
</feature>
<dbReference type="NCBIfam" id="TIGR01065">
    <property type="entry name" value="hlyIII"/>
    <property type="match status" value="1"/>
</dbReference>
<keyword evidence="6" id="KW-0479">Metal-binding</keyword>
<dbReference type="RefSeq" id="WP_066788275.1">
    <property type="nucleotide sequence ID" value="NZ_CP014806.1"/>
</dbReference>
<dbReference type="AlphaFoldDB" id="A0A143HCI6"/>
<dbReference type="PANTHER" id="PTHR20855:SF129">
    <property type="entry name" value="HEMOLYSIN-3 HOMOLOG"/>
    <property type="match status" value="1"/>
</dbReference>
<dbReference type="Proteomes" id="UP000076021">
    <property type="component" value="Chromosome"/>
</dbReference>
<dbReference type="STRING" id="241244.ATY39_07980"/>
<keyword evidence="6" id="KW-0862">Zinc</keyword>
<comment type="similarity">
    <text evidence="2">Belongs to the UPF0073 (Hly-III) family.</text>
</comment>
<dbReference type="Pfam" id="PF03006">
    <property type="entry name" value="HlyIII"/>
    <property type="match status" value="1"/>
</dbReference>
<reference evidence="8 9" key="1">
    <citation type="journal article" date="2016" name="Genome Announc.">
        <title>Whole-Genome Sequence of Rummeliibacillus stabekisii Strain PP9 Isolated from Antarctic Soil.</title>
        <authorList>
            <person name="da Mota F.F."/>
            <person name="Vollu R.E."/>
            <person name="Jurelevicius D."/>
            <person name="Seldin L."/>
        </authorList>
    </citation>
    <scope>NUCLEOTIDE SEQUENCE [LARGE SCALE GENOMIC DNA]</scope>
    <source>
        <strain evidence="8 9">PP9</strain>
    </source>
</reference>
<dbReference type="InterPro" id="IPR004254">
    <property type="entry name" value="AdipoR/HlyIII-related"/>
</dbReference>
<protein>
    <submittedName>
        <fullName evidence="8">Hemolysin D</fullName>
    </submittedName>
</protein>
<accession>A0A143HCI6</accession>
<dbReference type="GO" id="GO:0140911">
    <property type="term" value="F:pore-forming activity"/>
    <property type="evidence" value="ECO:0007669"/>
    <property type="project" value="InterPro"/>
</dbReference>
<keyword evidence="5 7" id="KW-0472">Membrane</keyword>
<evidence type="ECO:0000256" key="7">
    <source>
        <dbReference type="SAM" id="Phobius"/>
    </source>
</evidence>